<dbReference type="InterPro" id="IPR003838">
    <property type="entry name" value="ABC3_permease_C"/>
</dbReference>
<keyword evidence="2" id="KW-1003">Cell membrane</keyword>
<evidence type="ECO:0000256" key="2">
    <source>
        <dbReference type="ARBA" id="ARBA00022475"/>
    </source>
</evidence>
<dbReference type="PANTHER" id="PTHR30572">
    <property type="entry name" value="MEMBRANE COMPONENT OF TRANSPORTER-RELATED"/>
    <property type="match status" value="1"/>
</dbReference>
<dbReference type="InterPro" id="IPR050250">
    <property type="entry name" value="Macrolide_Exporter_MacB"/>
</dbReference>
<feature type="transmembrane region" description="Helical" evidence="7">
    <location>
        <begin position="364"/>
        <end position="384"/>
    </location>
</feature>
<dbReference type="Pfam" id="PF02687">
    <property type="entry name" value="FtsX"/>
    <property type="match status" value="1"/>
</dbReference>
<reference evidence="9 10" key="1">
    <citation type="submission" date="2020-08" db="EMBL/GenBank/DDBJ databases">
        <title>Genomic Encyclopedia of Type Strains, Phase IV (KMG-IV): sequencing the most valuable type-strain genomes for metagenomic binning, comparative biology and taxonomic classification.</title>
        <authorList>
            <person name="Goeker M."/>
        </authorList>
    </citation>
    <scope>NUCLEOTIDE SEQUENCE [LARGE SCALE GENOMIC DNA]</scope>
    <source>
        <strain evidence="9 10">DSM 26287</strain>
    </source>
</reference>
<evidence type="ECO:0000313" key="10">
    <source>
        <dbReference type="Proteomes" id="UP000537141"/>
    </source>
</evidence>
<feature type="domain" description="ABC3 transporter permease C-terminal" evidence="8">
    <location>
        <begin position="282"/>
        <end position="390"/>
    </location>
</feature>
<sequence length="401" mass="44422">MLVISPIFNAMMRSKSSVILIILQIALTIAIVSNAAYIIHERINVMQRDTGIPEAQIIKTHMYFYDEDVDIIKQLALDAQQVKTIPGVIEASAINAIPLSDSGSSWMLRNQLENNGAISTSAGAFLGDYNVVSALGQKVSRGRNFRPDDMVYRTKGDEVPQVTIITQALADLLFPSQEALGQTLYSLDIPIKIIGIVDRMYGPWVHFNMVERNMFIPMLSDRKNYRFSVIVEEDKVDRVLSELNDFLLRLEGRRVINHTMTVAQLKDSSYQNDRLMTNMLFVIITVLVFITALGIAGMTIFNVNRRQKQIGTRRALGASKGDIISYFMTESAIISVIGIALGVITAFVLNNYLMSYFNSAALEFSYIAGTIASIVVVVIVSVLVPARKASLISPAIATRSV</sequence>
<keyword evidence="5 7" id="KW-0472">Membrane</keyword>
<comment type="subcellular location">
    <subcellularLocation>
        <location evidence="1">Cell membrane</location>
        <topology evidence="1">Multi-pass membrane protein</topology>
    </subcellularLocation>
</comment>
<feature type="transmembrane region" description="Helical" evidence="7">
    <location>
        <begin position="279"/>
        <end position="303"/>
    </location>
</feature>
<dbReference type="AlphaFoldDB" id="A0A7X0NK49"/>
<accession>A0A7X0NK49</accession>
<evidence type="ECO:0000256" key="5">
    <source>
        <dbReference type="ARBA" id="ARBA00023136"/>
    </source>
</evidence>
<evidence type="ECO:0000259" key="8">
    <source>
        <dbReference type="Pfam" id="PF02687"/>
    </source>
</evidence>
<name>A0A7X0NK49_9GAMM</name>
<dbReference type="GO" id="GO:0022857">
    <property type="term" value="F:transmembrane transporter activity"/>
    <property type="evidence" value="ECO:0007669"/>
    <property type="project" value="TreeGrafter"/>
</dbReference>
<dbReference type="Proteomes" id="UP000537141">
    <property type="component" value="Unassembled WGS sequence"/>
</dbReference>
<evidence type="ECO:0000256" key="3">
    <source>
        <dbReference type="ARBA" id="ARBA00022692"/>
    </source>
</evidence>
<organism evidence="9 10">
    <name type="scientific">Thalassotalea piscium</name>
    <dbReference type="NCBI Taxonomy" id="1230533"/>
    <lineage>
        <taxon>Bacteria</taxon>
        <taxon>Pseudomonadati</taxon>
        <taxon>Pseudomonadota</taxon>
        <taxon>Gammaproteobacteria</taxon>
        <taxon>Alteromonadales</taxon>
        <taxon>Colwelliaceae</taxon>
        <taxon>Thalassotalea</taxon>
    </lineage>
</organism>
<feature type="transmembrane region" description="Helical" evidence="7">
    <location>
        <begin position="323"/>
        <end position="349"/>
    </location>
</feature>
<keyword evidence="3 7" id="KW-0812">Transmembrane</keyword>
<evidence type="ECO:0000256" key="6">
    <source>
        <dbReference type="ARBA" id="ARBA00038076"/>
    </source>
</evidence>
<protein>
    <submittedName>
        <fullName evidence="9">Putative ABC transport system permease protein</fullName>
    </submittedName>
</protein>
<dbReference type="EMBL" id="JACHHU010000040">
    <property type="protein sequence ID" value="MBB6544929.1"/>
    <property type="molecule type" value="Genomic_DNA"/>
</dbReference>
<dbReference type="GO" id="GO:0005886">
    <property type="term" value="C:plasma membrane"/>
    <property type="evidence" value="ECO:0007669"/>
    <property type="project" value="UniProtKB-SubCell"/>
</dbReference>
<evidence type="ECO:0000256" key="7">
    <source>
        <dbReference type="SAM" id="Phobius"/>
    </source>
</evidence>
<dbReference type="RefSeq" id="WP_184426504.1">
    <property type="nucleotide sequence ID" value="NZ_AP027362.1"/>
</dbReference>
<evidence type="ECO:0000313" key="9">
    <source>
        <dbReference type="EMBL" id="MBB6544929.1"/>
    </source>
</evidence>
<gene>
    <name evidence="9" type="ORF">HNQ55_003463</name>
</gene>
<dbReference type="PANTHER" id="PTHR30572:SF4">
    <property type="entry name" value="ABC TRANSPORTER PERMEASE YTRF"/>
    <property type="match status" value="1"/>
</dbReference>
<keyword evidence="4 7" id="KW-1133">Transmembrane helix</keyword>
<comment type="similarity">
    <text evidence="6">Belongs to the ABC-4 integral membrane protein family.</text>
</comment>
<comment type="caution">
    <text evidence="9">The sequence shown here is derived from an EMBL/GenBank/DDBJ whole genome shotgun (WGS) entry which is preliminary data.</text>
</comment>
<proteinExistence type="inferred from homology"/>
<evidence type="ECO:0000256" key="4">
    <source>
        <dbReference type="ARBA" id="ARBA00022989"/>
    </source>
</evidence>
<keyword evidence="10" id="KW-1185">Reference proteome</keyword>
<evidence type="ECO:0000256" key="1">
    <source>
        <dbReference type="ARBA" id="ARBA00004651"/>
    </source>
</evidence>